<dbReference type="NCBIfam" id="NF001126">
    <property type="entry name" value="PRK00139.1-4"/>
    <property type="match status" value="1"/>
</dbReference>
<organism evidence="17 18">
    <name type="scientific">Halobacillus seohaensis</name>
    <dbReference type="NCBI Taxonomy" id="447421"/>
    <lineage>
        <taxon>Bacteria</taxon>
        <taxon>Bacillati</taxon>
        <taxon>Bacillota</taxon>
        <taxon>Bacilli</taxon>
        <taxon>Bacillales</taxon>
        <taxon>Bacillaceae</taxon>
        <taxon>Halobacillus</taxon>
    </lineage>
</organism>
<dbReference type="Pfam" id="PF08245">
    <property type="entry name" value="Mur_ligase_M"/>
    <property type="match status" value="1"/>
</dbReference>
<dbReference type="Gene3D" id="3.40.1190.10">
    <property type="entry name" value="Mur-like, catalytic domain"/>
    <property type="match status" value="1"/>
</dbReference>
<evidence type="ECO:0000256" key="10">
    <source>
        <dbReference type="ARBA" id="ARBA00023306"/>
    </source>
</evidence>
<evidence type="ECO:0000256" key="6">
    <source>
        <dbReference type="ARBA" id="ARBA00022741"/>
    </source>
</evidence>
<dbReference type="Gene3D" id="3.40.1390.10">
    <property type="entry name" value="MurE/MurF, N-terminal domain"/>
    <property type="match status" value="1"/>
</dbReference>
<dbReference type="Pfam" id="PF02875">
    <property type="entry name" value="Mur_ligase_C"/>
    <property type="match status" value="1"/>
</dbReference>
<evidence type="ECO:0000256" key="5">
    <source>
        <dbReference type="ARBA" id="ARBA00022618"/>
    </source>
</evidence>
<accession>A0ABW2EKN0</accession>
<feature type="domain" description="Mur ligase C-terminal" evidence="15">
    <location>
        <begin position="330"/>
        <end position="458"/>
    </location>
</feature>
<evidence type="ECO:0000259" key="15">
    <source>
        <dbReference type="Pfam" id="PF02875"/>
    </source>
</evidence>
<dbReference type="GO" id="GO:0008765">
    <property type="term" value="F:UDP-N-acetylmuramoylalanyl-D-glutamate-2,6-diaminopimelate ligase activity"/>
    <property type="evidence" value="ECO:0007669"/>
    <property type="project" value="UniProtKB-EC"/>
</dbReference>
<evidence type="ECO:0000256" key="3">
    <source>
        <dbReference type="ARBA" id="ARBA00022490"/>
    </source>
</evidence>
<protein>
    <recommendedName>
        <fullName evidence="12">UDP-N-acetylmuramyl-tripeptide synthetase</fullName>
        <ecNumber evidence="12">6.3.2.-</ecNumber>
    </recommendedName>
    <alternativeName>
        <fullName evidence="12">UDP-MurNAc-tripeptide synthetase</fullName>
    </alternativeName>
</protein>
<dbReference type="EMBL" id="JBHSZV010000034">
    <property type="protein sequence ID" value="MFC7062909.1"/>
    <property type="molecule type" value="Genomic_DNA"/>
</dbReference>
<comment type="caution">
    <text evidence="17">The sequence shown here is derived from an EMBL/GenBank/DDBJ whole genome shotgun (WGS) entry which is preliminary data.</text>
</comment>
<proteinExistence type="inferred from homology"/>
<comment type="PTM">
    <text evidence="12">Carboxylation is probably crucial for Mg(2+) binding and, consequently, for the gamma-phosphate positioning of ATP.</text>
</comment>
<keyword evidence="3 12" id="KW-0963">Cytoplasm</keyword>
<feature type="binding site" evidence="12">
    <location>
        <begin position="153"/>
        <end position="154"/>
    </location>
    <ligand>
        <name>UDP-N-acetyl-alpha-D-muramoyl-L-alanyl-D-glutamate</name>
        <dbReference type="ChEBI" id="CHEBI:83900"/>
    </ligand>
</feature>
<reference evidence="18" key="1">
    <citation type="journal article" date="2019" name="Int. J. Syst. Evol. Microbiol.">
        <title>The Global Catalogue of Microorganisms (GCM) 10K type strain sequencing project: providing services to taxonomists for standard genome sequencing and annotation.</title>
        <authorList>
            <consortium name="The Broad Institute Genomics Platform"/>
            <consortium name="The Broad Institute Genome Sequencing Center for Infectious Disease"/>
            <person name="Wu L."/>
            <person name="Ma J."/>
        </authorList>
    </citation>
    <scope>NUCLEOTIDE SEQUENCE [LARGE SCALE GENOMIC DNA]</scope>
    <source>
        <strain evidence="18">CGMCC 4.1621</strain>
    </source>
</reference>
<comment type="caution">
    <text evidence="12">Lacks conserved residue(s) required for the propagation of feature annotation.</text>
</comment>
<evidence type="ECO:0000256" key="8">
    <source>
        <dbReference type="ARBA" id="ARBA00022960"/>
    </source>
</evidence>
<name>A0ABW2EKN0_9BACI</name>
<keyword evidence="7 12" id="KW-0067">ATP-binding</keyword>
<evidence type="ECO:0000256" key="2">
    <source>
        <dbReference type="ARBA" id="ARBA00005898"/>
    </source>
</evidence>
<dbReference type="RefSeq" id="WP_204709193.1">
    <property type="nucleotide sequence ID" value="NZ_JBHSZV010000034.1"/>
</dbReference>
<evidence type="ECO:0000256" key="13">
    <source>
        <dbReference type="RuleBase" id="RU004135"/>
    </source>
</evidence>
<keyword evidence="12" id="KW-0460">Magnesium</keyword>
<dbReference type="PANTHER" id="PTHR23135:SF4">
    <property type="entry name" value="UDP-N-ACETYLMURAMOYL-L-ALANYL-D-GLUTAMATE--2,6-DIAMINOPIMELATE LIGASE MURE HOMOLOG, CHLOROPLASTIC"/>
    <property type="match status" value="1"/>
</dbReference>
<evidence type="ECO:0000256" key="9">
    <source>
        <dbReference type="ARBA" id="ARBA00022984"/>
    </source>
</evidence>
<evidence type="ECO:0000256" key="11">
    <source>
        <dbReference type="ARBA" id="ARBA00023316"/>
    </source>
</evidence>
<feature type="binding site" evidence="12">
    <location>
        <position position="152"/>
    </location>
    <ligand>
        <name>UDP-N-acetyl-alpha-D-muramoyl-L-alanyl-D-glutamate</name>
        <dbReference type="ChEBI" id="CHEBI:83900"/>
    </ligand>
</feature>
<dbReference type="InterPro" id="IPR036615">
    <property type="entry name" value="Mur_ligase_C_dom_sf"/>
</dbReference>
<evidence type="ECO:0000259" key="16">
    <source>
        <dbReference type="Pfam" id="PF08245"/>
    </source>
</evidence>
<evidence type="ECO:0000313" key="17">
    <source>
        <dbReference type="EMBL" id="MFC7062909.1"/>
    </source>
</evidence>
<keyword evidence="5 12" id="KW-0132">Cell division</keyword>
<dbReference type="SUPFAM" id="SSF63418">
    <property type="entry name" value="MurE/MurF N-terminal domain"/>
    <property type="match status" value="1"/>
</dbReference>
<dbReference type="HAMAP" id="MF_00208">
    <property type="entry name" value="MurE"/>
    <property type="match status" value="1"/>
</dbReference>
<dbReference type="EC" id="6.3.2.-" evidence="12"/>
<evidence type="ECO:0000256" key="7">
    <source>
        <dbReference type="ARBA" id="ARBA00022840"/>
    </source>
</evidence>
<comment type="subcellular location">
    <subcellularLocation>
        <location evidence="12 13">Cytoplasm</location>
    </subcellularLocation>
</comment>
<comment type="similarity">
    <text evidence="2 12">Belongs to the MurCDEF family. MurE subfamily.</text>
</comment>
<dbReference type="SUPFAM" id="SSF53623">
    <property type="entry name" value="MurD-like peptide ligases, catalytic domain"/>
    <property type="match status" value="1"/>
</dbReference>
<feature type="binding site" evidence="12">
    <location>
        <begin position="111"/>
        <end position="117"/>
    </location>
    <ligand>
        <name>ATP</name>
        <dbReference type="ChEBI" id="CHEBI:30616"/>
    </ligand>
</feature>
<comment type="function">
    <text evidence="12">Catalyzes the addition of an amino acid to the nucleotide precursor UDP-N-acetylmuramoyl-L-alanyl-D-glutamate (UMAG) in the biosynthesis of bacterial cell-wall peptidoglycan.</text>
</comment>
<evidence type="ECO:0000256" key="4">
    <source>
        <dbReference type="ARBA" id="ARBA00022598"/>
    </source>
</evidence>
<dbReference type="InterPro" id="IPR000713">
    <property type="entry name" value="Mur_ligase_N"/>
</dbReference>
<comment type="pathway">
    <text evidence="1 12 13">Cell wall biogenesis; peptidoglycan biosynthesis.</text>
</comment>
<dbReference type="Pfam" id="PF01225">
    <property type="entry name" value="Mur_ligase"/>
    <property type="match status" value="1"/>
</dbReference>
<keyword evidence="4 12" id="KW-0436">Ligase</keyword>
<comment type="cofactor">
    <cofactor evidence="12">
        <name>Mg(2+)</name>
        <dbReference type="ChEBI" id="CHEBI:18420"/>
    </cofactor>
</comment>
<keyword evidence="6 12" id="KW-0547">Nucleotide-binding</keyword>
<keyword evidence="18" id="KW-1185">Reference proteome</keyword>
<feature type="binding site" evidence="12">
    <location>
        <position position="185"/>
    </location>
    <ligand>
        <name>UDP-N-acetyl-alpha-D-muramoyl-L-alanyl-D-glutamate</name>
        <dbReference type="ChEBI" id="CHEBI:83900"/>
    </ligand>
</feature>
<dbReference type="InterPro" id="IPR035911">
    <property type="entry name" value="MurE/MurF_N"/>
</dbReference>
<keyword evidence="8 12" id="KW-0133">Cell shape</keyword>
<dbReference type="Proteomes" id="UP001596410">
    <property type="component" value="Unassembled WGS sequence"/>
</dbReference>
<evidence type="ECO:0000259" key="14">
    <source>
        <dbReference type="Pfam" id="PF01225"/>
    </source>
</evidence>
<feature type="binding site" evidence="12">
    <location>
        <position position="177"/>
    </location>
    <ligand>
        <name>UDP-N-acetyl-alpha-D-muramoyl-L-alanyl-D-glutamate</name>
        <dbReference type="ChEBI" id="CHEBI:83900"/>
    </ligand>
</feature>
<dbReference type="Gene3D" id="3.90.190.20">
    <property type="entry name" value="Mur ligase, C-terminal domain"/>
    <property type="match status" value="1"/>
</dbReference>
<feature type="binding site" evidence="12">
    <location>
        <position position="32"/>
    </location>
    <ligand>
        <name>UDP-N-acetyl-alpha-D-muramoyl-L-alanyl-D-glutamate</name>
        <dbReference type="ChEBI" id="CHEBI:83900"/>
    </ligand>
</feature>
<dbReference type="PROSITE" id="PS01011">
    <property type="entry name" value="FOLYLPOLYGLU_SYNT_1"/>
    <property type="match status" value="1"/>
</dbReference>
<keyword evidence="9 12" id="KW-0573">Peptidoglycan synthesis</keyword>
<dbReference type="InterPro" id="IPR018109">
    <property type="entry name" value="Folylpolyglutamate_synth_CS"/>
</dbReference>
<sequence>MELKQLLENVPFESQYVINTMETDVTGLADSSSTVKSGYVFIAIEGYNFDGHDYIDDAINKGASAIIGEKSFPQCPVPYIKVSNSKKTLGIVSATYYQNPSHHKKVIGITGTNGKTTTSYLLKHILEDIGYSCSLIGTIQNIINNEKLNTNNTTPNSLQLNQLLSQSNDEIIIMEASSQGLAEYRLEGIEFDLCLFTNLSHEHLNYHGTIENYFEAKKELFYKLKHNGTAIINVDDYYGEKLAEELHHTGANIYTFGESKNADLQLHELNLTYPHTVNLKENQQTFSVPSPIPGYHNLYNTAIAYAAARIFDGARDDIIHSIQSFSGVEGRFNIYNLSNGAKVVIDHAHTADAIINCLQTVKDFNKNQLLHVFGFKGNKDIEKRNEMVKISAEISDHYILTLDNLNNVPQEEMVQSLQELQKDYGNKKGEIIHDRTLAIEHAISLSQEGDWVVITGKGHQEYQQTYSHPVHSDKEVVQFLQKKKLEKN</sequence>
<feature type="domain" description="Mur ligase central" evidence="16">
    <location>
        <begin position="109"/>
        <end position="308"/>
    </location>
</feature>
<feature type="modified residue" description="N6-carboxylysine" evidence="12">
    <location>
        <position position="217"/>
    </location>
</feature>
<dbReference type="InterPro" id="IPR005761">
    <property type="entry name" value="UDP-N-AcMur-Glu-dNH2Pim_ligase"/>
</dbReference>
<dbReference type="PANTHER" id="PTHR23135">
    <property type="entry name" value="MUR LIGASE FAMILY MEMBER"/>
    <property type="match status" value="1"/>
</dbReference>
<keyword evidence="10 12" id="KW-0131">Cell cycle</keyword>
<dbReference type="InterPro" id="IPR004101">
    <property type="entry name" value="Mur_ligase_C"/>
</dbReference>
<dbReference type="InterPro" id="IPR036565">
    <property type="entry name" value="Mur-like_cat_sf"/>
</dbReference>
<evidence type="ECO:0000313" key="18">
    <source>
        <dbReference type="Proteomes" id="UP001596410"/>
    </source>
</evidence>
<dbReference type="SUPFAM" id="SSF53244">
    <property type="entry name" value="MurD-like peptide ligases, peptide-binding domain"/>
    <property type="match status" value="1"/>
</dbReference>
<dbReference type="InterPro" id="IPR013221">
    <property type="entry name" value="Mur_ligase_cen"/>
</dbReference>
<keyword evidence="11 12" id="KW-0961">Cell wall biogenesis/degradation</keyword>
<evidence type="ECO:0000256" key="12">
    <source>
        <dbReference type="HAMAP-Rule" id="MF_00208"/>
    </source>
</evidence>
<dbReference type="NCBIfam" id="TIGR01085">
    <property type="entry name" value="murE"/>
    <property type="match status" value="1"/>
</dbReference>
<gene>
    <name evidence="12" type="primary">murE</name>
    <name evidence="17" type="ORF">ACFQIC_13780</name>
</gene>
<evidence type="ECO:0000256" key="1">
    <source>
        <dbReference type="ARBA" id="ARBA00004752"/>
    </source>
</evidence>
<feature type="domain" description="Mur ligase N-terminal catalytic" evidence="14">
    <location>
        <begin position="28"/>
        <end position="97"/>
    </location>
</feature>